<dbReference type="Gene3D" id="3.30.565.10">
    <property type="entry name" value="Histidine kinase-like ATPase, C-terminal domain"/>
    <property type="match status" value="1"/>
</dbReference>
<dbReference type="SMART" id="SM00388">
    <property type="entry name" value="HisKA"/>
    <property type="match status" value="1"/>
</dbReference>
<evidence type="ECO:0000313" key="15">
    <source>
        <dbReference type="Proteomes" id="UP000297065"/>
    </source>
</evidence>
<dbReference type="CDD" id="cd17546">
    <property type="entry name" value="REC_hyHK_CKI1_RcsC-like"/>
    <property type="match status" value="1"/>
</dbReference>
<dbReference type="RefSeq" id="WP_136399840.1">
    <property type="nucleotide sequence ID" value="NZ_CP036295.1"/>
</dbReference>
<dbReference type="AlphaFoldDB" id="A0A4P7UHG2"/>
<dbReference type="InterPro" id="IPR036890">
    <property type="entry name" value="HATPase_C_sf"/>
</dbReference>
<keyword evidence="5" id="KW-0808">Transferase</keyword>
<reference evidence="14 15" key="1">
    <citation type="submission" date="2019-02" db="EMBL/GenBank/DDBJ databases">
        <title>Complete Genome Sequence of Desulfovibrio desulfuricans IC1, a Sulfonate Utilizing Anaerobe.</title>
        <authorList>
            <person name="Day L.A."/>
            <person name="De Leon K.B."/>
            <person name="Wall J.D."/>
        </authorList>
    </citation>
    <scope>NUCLEOTIDE SEQUENCE [LARGE SCALE GENOMIC DNA]</scope>
    <source>
        <strain evidence="14 15">IC1</strain>
    </source>
</reference>
<dbReference type="Gene3D" id="3.30.450.20">
    <property type="entry name" value="PAS domain"/>
    <property type="match status" value="1"/>
</dbReference>
<keyword evidence="8" id="KW-0175">Coiled coil</keyword>
<dbReference type="CDD" id="cd00082">
    <property type="entry name" value="HisKA"/>
    <property type="match status" value="1"/>
</dbReference>
<dbReference type="Pfam" id="PF00512">
    <property type="entry name" value="HisKA"/>
    <property type="match status" value="1"/>
</dbReference>
<organism evidence="14 15">
    <name type="scientific">Desulfovibrio desulfuricans</name>
    <dbReference type="NCBI Taxonomy" id="876"/>
    <lineage>
        <taxon>Bacteria</taxon>
        <taxon>Pseudomonadati</taxon>
        <taxon>Thermodesulfobacteriota</taxon>
        <taxon>Desulfovibrionia</taxon>
        <taxon>Desulfovibrionales</taxon>
        <taxon>Desulfovibrionaceae</taxon>
        <taxon>Desulfovibrio</taxon>
    </lineage>
</organism>
<accession>A0A4P7UHG2</accession>
<dbReference type="CDD" id="cd16922">
    <property type="entry name" value="HATPase_EvgS-ArcB-TorS-like"/>
    <property type="match status" value="1"/>
</dbReference>
<dbReference type="PANTHER" id="PTHR45339">
    <property type="entry name" value="HYBRID SIGNAL TRANSDUCTION HISTIDINE KINASE J"/>
    <property type="match status" value="1"/>
</dbReference>
<feature type="domain" description="Response regulatory" evidence="10">
    <location>
        <begin position="559"/>
        <end position="675"/>
    </location>
</feature>
<gene>
    <name evidence="14" type="ORF">DDIC_07360</name>
</gene>
<dbReference type="Gene3D" id="1.10.287.130">
    <property type="match status" value="1"/>
</dbReference>
<dbReference type="Gene3D" id="6.10.340.10">
    <property type="match status" value="1"/>
</dbReference>
<keyword evidence="4 7" id="KW-0597">Phosphoprotein</keyword>
<comment type="subcellular location">
    <subcellularLocation>
        <location evidence="2">Membrane</location>
    </subcellularLocation>
</comment>
<dbReference type="SUPFAM" id="SSF55785">
    <property type="entry name" value="PYP-like sensor domain (PAS domain)"/>
    <property type="match status" value="1"/>
</dbReference>
<dbReference type="PROSITE" id="PS50109">
    <property type="entry name" value="HIS_KIN"/>
    <property type="match status" value="1"/>
</dbReference>
<dbReference type="SUPFAM" id="SSF55874">
    <property type="entry name" value="ATPase domain of HSP90 chaperone/DNA topoisomerase II/histidine kinase"/>
    <property type="match status" value="1"/>
</dbReference>
<evidence type="ECO:0000259" key="9">
    <source>
        <dbReference type="PROSITE" id="PS50109"/>
    </source>
</evidence>
<evidence type="ECO:0000256" key="5">
    <source>
        <dbReference type="ARBA" id="ARBA00022679"/>
    </source>
</evidence>
<dbReference type="GO" id="GO:0000155">
    <property type="term" value="F:phosphorelay sensor kinase activity"/>
    <property type="evidence" value="ECO:0007669"/>
    <property type="project" value="InterPro"/>
</dbReference>
<dbReference type="SUPFAM" id="SSF52172">
    <property type="entry name" value="CheY-like"/>
    <property type="match status" value="1"/>
</dbReference>
<evidence type="ECO:0000313" key="14">
    <source>
        <dbReference type="EMBL" id="QCC85695.1"/>
    </source>
</evidence>
<dbReference type="PRINTS" id="PR00344">
    <property type="entry name" value="BCTRLSENSOR"/>
</dbReference>
<dbReference type="InterPro" id="IPR000014">
    <property type="entry name" value="PAS"/>
</dbReference>
<evidence type="ECO:0000259" key="11">
    <source>
        <dbReference type="PROSITE" id="PS50112"/>
    </source>
</evidence>
<dbReference type="SMART" id="SM00304">
    <property type="entry name" value="HAMP"/>
    <property type="match status" value="1"/>
</dbReference>
<dbReference type="SUPFAM" id="SSF158472">
    <property type="entry name" value="HAMP domain-like"/>
    <property type="match status" value="1"/>
</dbReference>
<evidence type="ECO:0000256" key="1">
    <source>
        <dbReference type="ARBA" id="ARBA00000085"/>
    </source>
</evidence>
<evidence type="ECO:0000256" key="3">
    <source>
        <dbReference type="ARBA" id="ARBA00012438"/>
    </source>
</evidence>
<evidence type="ECO:0000256" key="8">
    <source>
        <dbReference type="SAM" id="Coils"/>
    </source>
</evidence>
<dbReference type="InterPro" id="IPR005467">
    <property type="entry name" value="His_kinase_dom"/>
</dbReference>
<dbReference type="Pfam" id="PF13426">
    <property type="entry name" value="PAS_9"/>
    <property type="match status" value="1"/>
</dbReference>
<dbReference type="Proteomes" id="UP000297065">
    <property type="component" value="Chromosome"/>
</dbReference>
<dbReference type="OrthoDB" id="5291616at2"/>
<dbReference type="CDD" id="cd00130">
    <property type="entry name" value="PAS"/>
    <property type="match status" value="1"/>
</dbReference>
<sequence length="678" mass="74832">MAAVFITSPIRIEEYCLTCHGSRADAPPSIAATYADAYDYKIGDMRGILSIYLPTGQLRYNAYTAWGYQLALRLVGYLALLFALGCLLNKYVINRLARLEENTRKLAAGDYSARVKRIGRDEIGDLATAINAMSREVQNRDTTLRESEESFRLTANSIKDALILLSGEGKIIFWNRAAEQIFGYTAEEAMGRVLHDLLIPDRHRASVAKGLNDFVRSGQGIFCGTGIEISAIRKNGHEFAIELSLSSMNTQGKWVGIGLVRDISERKQVEAELQAYRERLEGLVETRTQDLIIAKNAAEAGSVAKSAFLANMSHEIRTPLNAITGMIHILRKSGLTLNQVEKLTKIEIASSHLLEIINNVLELSKIEAGKFVLQHVPVHIPTLLENITSILGQKAQEKGIELITEVDPDICPVYGDDSRLQQALLNLTTNALKFTDKGRVTVRVRAESQTNSTMTYRFEVEDTGIGISAEQQPRLFSAFEQADNSMSRKYGGTGLGLAITKKIAELMGGKAGMVSAEGNGSTFWFTAVLRKDAPQLGVTERINAEEAERTIKQKLGGKRILLVEDEPINREIAQALLEDVGFIVDLAEDGGKAIERVQAVTYDLILMDMQMPHINGLEATRQIRLLPEGATIPIIAMTANAFAEDRELCIEAGMNDFIAKPVSVSLLYQKLCAWLQKR</sequence>
<dbReference type="InterPro" id="IPR021796">
    <property type="entry name" value="Tll0287-like_dom"/>
</dbReference>
<dbReference type="PROSITE" id="PS50112">
    <property type="entry name" value="PAS"/>
    <property type="match status" value="1"/>
</dbReference>
<dbReference type="PROSITE" id="PS50113">
    <property type="entry name" value="PAC"/>
    <property type="match status" value="1"/>
</dbReference>
<evidence type="ECO:0000256" key="2">
    <source>
        <dbReference type="ARBA" id="ARBA00004370"/>
    </source>
</evidence>
<evidence type="ECO:0000259" key="13">
    <source>
        <dbReference type="PROSITE" id="PS50885"/>
    </source>
</evidence>
<dbReference type="InterPro" id="IPR003660">
    <property type="entry name" value="HAMP_dom"/>
</dbReference>
<dbReference type="InterPro" id="IPR003661">
    <property type="entry name" value="HisK_dim/P_dom"/>
</dbReference>
<dbReference type="SUPFAM" id="SSF47384">
    <property type="entry name" value="Homodimeric domain of signal transducing histidine kinase"/>
    <property type="match status" value="1"/>
</dbReference>
<name>A0A4P7UHG2_DESDE</name>
<dbReference type="EMBL" id="CP036295">
    <property type="protein sequence ID" value="QCC85695.1"/>
    <property type="molecule type" value="Genomic_DNA"/>
</dbReference>
<dbReference type="EC" id="2.7.13.3" evidence="3"/>
<evidence type="ECO:0000256" key="7">
    <source>
        <dbReference type="PROSITE-ProRule" id="PRU00169"/>
    </source>
</evidence>
<feature type="domain" description="Histidine kinase" evidence="9">
    <location>
        <begin position="311"/>
        <end position="531"/>
    </location>
</feature>
<feature type="coiled-coil region" evidence="8">
    <location>
        <begin position="259"/>
        <end position="286"/>
    </location>
</feature>
<dbReference type="Pfam" id="PF11845">
    <property type="entry name" value="Tll0287-like"/>
    <property type="match status" value="1"/>
</dbReference>
<feature type="domain" description="PAC" evidence="12">
    <location>
        <begin position="225"/>
        <end position="275"/>
    </location>
</feature>
<dbReference type="Pfam" id="PF02518">
    <property type="entry name" value="HATPase_c"/>
    <property type="match status" value="1"/>
</dbReference>
<feature type="modified residue" description="4-aspartylphosphate" evidence="7">
    <location>
        <position position="608"/>
    </location>
</feature>
<dbReference type="PANTHER" id="PTHR45339:SF5">
    <property type="entry name" value="HISTIDINE KINASE"/>
    <property type="match status" value="1"/>
</dbReference>
<proteinExistence type="predicted"/>
<dbReference type="InterPro" id="IPR036097">
    <property type="entry name" value="HisK_dim/P_sf"/>
</dbReference>
<dbReference type="InterPro" id="IPR000700">
    <property type="entry name" value="PAS-assoc_C"/>
</dbReference>
<dbReference type="InterPro" id="IPR011006">
    <property type="entry name" value="CheY-like_superfamily"/>
</dbReference>
<dbReference type="InterPro" id="IPR035965">
    <property type="entry name" value="PAS-like_dom_sf"/>
</dbReference>
<protein>
    <recommendedName>
        <fullName evidence="3">histidine kinase</fullName>
        <ecNumber evidence="3">2.7.13.3</ecNumber>
    </recommendedName>
</protein>
<evidence type="ECO:0000256" key="6">
    <source>
        <dbReference type="ARBA" id="ARBA00022777"/>
    </source>
</evidence>
<dbReference type="Gene3D" id="3.40.50.2300">
    <property type="match status" value="1"/>
</dbReference>
<dbReference type="InterPro" id="IPR001789">
    <property type="entry name" value="Sig_transdc_resp-reg_receiver"/>
</dbReference>
<dbReference type="InterPro" id="IPR003594">
    <property type="entry name" value="HATPase_dom"/>
</dbReference>
<comment type="catalytic activity">
    <reaction evidence="1">
        <text>ATP + protein L-histidine = ADP + protein N-phospho-L-histidine.</text>
        <dbReference type="EC" id="2.7.13.3"/>
    </reaction>
</comment>
<feature type="domain" description="PAS" evidence="11">
    <location>
        <begin position="147"/>
        <end position="218"/>
    </location>
</feature>
<dbReference type="NCBIfam" id="TIGR00229">
    <property type="entry name" value="sensory_box"/>
    <property type="match status" value="1"/>
</dbReference>
<dbReference type="SMART" id="SM00448">
    <property type="entry name" value="REC"/>
    <property type="match status" value="1"/>
</dbReference>
<dbReference type="PROSITE" id="PS50110">
    <property type="entry name" value="RESPONSE_REGULATORY"/>
    <property type="match status" value="1"/>
</dbReference>
<feature type="domain" description="HAMP" evidence="13">
    <location>
        <begin position="90"/>
        <end position="142"/>
    </location>
</feature>
<dbReference type="SMART" id="SM00091">
    <property type="entry name" value="PAS"/>
    <property type="match status" value="1"/>
</dbReference>
<dbReference type="FunFam" id="3.30.565.10:FF:000010">
    <property type="entry name" value="Sensor histidine kinase RcsC"/>
    <property type="match status" value="1"/>
</dbReference>
<dbReference type="SMART" id="SM00387">
    <property type="entry name" value="HATPase_c"/>
    <property type="match status" value="1"/>
</dbReference>
<evidence type="ECO:0000256" key="4">
    <source>
        <dbReference type="ARBA" id="ARBA00022553"/>
    </source>
</evidence>
<dbReference type="GO" id="GO:0016020">
    <property type="term" value="C:membrane"/>
    <property type="evidence" value="ECO:0007669"/>
    <property type="project" value="UniProtKB-SubCell"/>
</dbReference>
<evidence type="ECO:0000259" key="10">
    <source>
        <dbReference type="PROSITE" id="PS50110"/>
    </source>
</evidence>
<dbReference type="InterPro" id="IPR004358">
    <property type="entry name" value="Sig_transdc_His_kin-like_C"/>
</dbReference>
<dbReference type="Pfam" id="PF00672">
    <property type="entry name" value="HAMP"/>
    <property type="match status" value="1"/>
</dbReference>
<dbReference type="CDD" id="cd06225">
    <property type="entry name" value="HAMP"/>
    <property type="match status" value="1"/>
</dbReference>
<evidence type="ECO:0000259" key="12">
    <source>
        <dbReference type="PROSITE" id="PS50113"/>
    </source>
</evidence>
<dbReference type="PROSITE" id="PS50885">
    <property type="entry name" value="HAMP"/>
    <property type="match status" value="1"/>
</dbReference>
<dbReference type="Pfam" id="PF00072">
    <property type="entry name" value="Response_reg"/>
    <property type="match status" value="1"/>
</dbReference>
<keyword evidence="6" id="KW-0418">Kinase</keyword>